<gene>
    <name evidence="1" type="ORF">M0R45_037226</name>
</gene>
<dbReference type="Proteomes" id="UP001457282">
    <property type="component" value="Unassembled WGS sequence"/>
</dbReference>
<organism evidence="1 2">
    <name type="scientific">Rubus argutus</name>
    <name type="common">Southern blackberry</name>
    <dbReference type="NCBI Taxonomy" id="59490"/>
    <lineage>
        <taxon>Eukaryota</taxon>
        <taxon>Viridiplantae</taxon>
        <taxon>Streptophyta</taxon>
        <taxon>Embryophyta</taxon>
        <taxon>Tracheophyta</taxon>
        <taxon>Spermatophyta</taxon>
        <taxon>Magnoliopsida</taxon>
        <taxon>eudicotyledons</taxon>
        <taxon>Gunneridae</taxon>
        <taxon>Pentapetalae</taxon>
        <taxon>rosids</taxon>
        <taxon>fabids</taxon>
        <taxon>Rosales</taxon>
        <taxon>Rosaceae</taxon>
        <taxon>Rosoideae</taxon>
        <taxon>Rosoideae incertae sedis</taxon>
        <taxon>Rubus</taxon>
    </lineage>
</organism>
<comment type="caution">
    <text evidence="1">The sequence shown here is derived from an EMBL/GenBank/DDBJ whole genome shotgun (WGS) entry which is preliminary data.</text>
</comment>
<accession>A0AAW1VYK4</accession>
<proteinExistence type="predicted"/>
<sequence>MTDTRNLLPKYQILHVSSRVGNLTISPYVADIPDVLCPSCGDLMTYPLYFFSYTSGVGYNREDVIFMIMDNLEVKPMLTISNIIAELNQLNGGVEEKTVHLGTS</sequence>
<keyword evidence="2" id="KW-1185">Reference proteome</keyword>
<evidence type="ECO:0000313" key="1">
    <source>
        <dbReference type="EMBL" id="KAK9913408.1"/>
    </source>
</evidence>
<evidence type="ECO:0000313" key="2">
    <source>
        <dbReference type="Proteomes" id="UP001457282"/>
    </source>
</evidence>
<reference evidence="1 2" key="1">
    <citation type="journal article" date="2023" name="G3 (Bethesda)">
        <title>A chromosome-length genome assembly and annotation of blackberry (Rubus argutus, cv. 'Hillquist').</title>
        <authorList>
            <person name="Bruna T."/>
            <person name="Aryal R."/>
            <person name="Dudchenko O."/>
            <person name="Sargent D.J."/>
            <person name="Mead D."/>
            <person name="Buti M."/>
            <person name="Cavallini A."/>
            <person name="Hytonen T."/>
            <person name="Andres J."/>
            <person name="Pham M."/>
            <person name="Weisz D."/>
            <person name="Mascagni F."/>
            <person name="Usai G."/>
            <person name="Natali L."/>
            <person name="Bassil N."/>
            <person name="Fernandez G.E."/>
            <person name="Lomsadze A."/>
            <person name="Armour M."/>
            <person name="Olukolu B."/>
            <person name="Poorten T."/>
            <person name="Britton C."/>
            <person name="Davik J."/>
            <person name="Ashrafi H."/>
            <person name="Aiden E.L."/>
            <person name="Borodovsky M."/>
            <person name="Worthington M."/>
        </authorList>
    </citation>
    <scope>NUCLEOTIDE SEQUENCE [LARGE SCALE GENOMIC DNA]</scope>
    <source>
        <strain evidence="1">PI 553951</strain>
    </source>
</reference>
<dbReference type="EMBL" id="JBEDUW010000007">
    <property type="protein sequence ID" value="KAK9913408.1"/>
    <property type="molecule type" value="Genomic_DNA"/>
</dbReference>
<protein>
    <submittedName>
        <fullName evidence="1">Uncharacterized protein</fullName>
    </submittedName>
</protein>
<name>A0AAW1VYK4_RUBAR</name>
<dbReference type="AlphaFoldDB" id="A0AAW1VYK4"/>